<evidence type="ECO:0000256" key="4">
    <source>
        <dbReference type="ARBA" id="ARBA00022825"/>
    </source>
</evidence>
<keyword evidence="3" id="KW-0378">Hydrolase</keyword>
<evidence type="ECO:0000256" key="1">
    <source>
        <dbReference type="ARBA" id="ARBA00011073"/>
    </source>
</evidence>
<dbReference type="PROSITE" id="PS51892">
    <property type="entry name" value="SUBTILASE"/>
    <property type="match status" value="1"/>
</dbReference>
<keyword evidence="2" id="KW-0645">Protease</keyword>
<gene>
    <name evidence="7" type="ORF">B4U80_02714</name>
</gene>
<dbReference type="InterPro" id="IPR050131">
    <property type="entry name" value="Peptidase_S8_subtilisin-like"/>
</dbReference>
<dbReference type="GO" id="GO:0005615">
    <property type="term" value="C:extracellular space"/>
    <property type="evidence" value="ECO:0007669"/>
    <property type="project" value="TreeGrafter"/>
</dbReference>
<dbReference type="STRING" id="299467.A0A443S3E6"/>
<dbReference type="Pfam" id="PF00082">
    <property type="entry name" value="Peptidase_S8"/>
    <property type="match status" value="1"/>
</dbReference>
<feature type="domain" description="Peptidase S8/S53" evidence="6">
    <location>
        <begin position="5"/>
        <end position="146"/>
    </location>
</feature>
<evidence type="ECO:0000259" key="6">
    <source>
        <dbReference type="Pfam" id="PF00082"/>
    </source>
</evidence>
<evidence type="ECO:0000256" key="5">
    <source>
        <dbReference type="PROSITE-ProRule" id="PRU01240"/>
    </source>
</evidence>
<dbReference type="VEuPathDB" id="VectorBase:LDEU009980"/>
<accession>A0A443S3E6</accession>
<dbReference type="InterPro" id="IPR000209">
    <property type="entry name" value="Peptidase_S8/S53_dom"/>
</dbReference>
<protein>
    <recommendedName>
        <fullName evidence="6">Peptidase S8/S53 domain-containing protein</fullName>
    </recommendedName>
</protein>
<dbReference type="PANTHER" id="PTHR43806:SF11">
    <property type="entry name" value="CEREVISIN-RELATED"/>
    <property type="match status" value="1"/>
</dbReference>
<dbReference type="PANTHER" id="PTHR43806">
    <property type="entry name" value="PEPTIDASE S8"/>
    <property type="match status" value="1"/>
</dbReference>
<comment type="caution">
    <text evidence="5">Lacks conserved residue(s) required for the propagation of feature annotation.</text>
</comment>
<evidence type="ECO:0000256" key="2">
    <source>
        <dbReference type="ARBA" id="ARBA00022670"/>
    </source>
</evidence>
<comment type="similarity">
    <text evidence="1 5">Belongs to the peptidase S8 family.</text>
</comment>
<dbReference type="Proteomes" id="UP000288716">
    <property type="component" value="Unassembled WGS sequence"/>
</dbReference>
<keyword evidence="4" id="KW-0720">Serine protease</keyword>
<dbReference type="OrthoDB" id="206201at2759"/>
<reference evidence="7 8" key="1">
    <citation type="journal article" date="2018" name="Gigascience">
        <title>Genomes of trombidid mites reveal novel predicted allergens and laterally-transferred genes associated with secondary metabolism.</title>
        <authorList>
            <person name="Dong X."/>
            <person name="Chaisiri K."/>
            <person name="Xia D."/>
            <person name="Armstrong S.D."/>
            <person name="Fang Y."/>
            <person name="Donnelly M.J."/>
            <person name="Kadowaki T."/>
            <person name="McGarry J.W."/>
            <person name="Darby A.C."/>
            <person name="Makepeace B.L."/>
        </authorList>
    </citation>
    <scope>NUCLEOTIDE SEQUENCE [LARGE SCALE GENOMIC DNA]</scope>
    <source>
        <strain evidence="7">UoL-UT</strain>
    </source>
</reference>
<sequence>MNWCAEQKEVSIISMSLGGPSDTFTNNNVKNIIEGKGILIVVAAGNNGDDARKYSPASEETAFTVAASNTSNTLASFSNYGPSVDIIAPGVNCKLAKANSKSFITLSGTSMATPLVAGWAAIIKGCKQSYKANELIDYMNQHAAKGLIQDPLRNTPNQFIRVDCVPDCENDREKPSTDGFELKC</sequence>
<dbReference type="SUPFAM" id="SSF52743">
    <property type="entry name" value="Subtilisin-like"/>
    <property type="match status" value="1"/>
</dbReference>
<feature type="non-terminal residue" evidence="7">
    <location>
        <position position="184"/>
    </location>
</feature>
<dbReference type="AlphaFoldDB" id="A0A443S3E6"/>
<dbReference type="InterPro" id="IPR023828">
    <property type="entry name" value="Peptidase_S8_Ser-AS"/>
</dbReference>
<dbReference type="GO" id="GO:0006508">
    <property type="term" value="P:proteolysis"/>
    <property type="evidence" value="ECO:0007669"/>
    <property type="project" value="UniProtKB-KW"/>
</dbReference>
<dbReference type="PROSITE" id="PS00138">
    <property type="entry name" value="SUBTILASE_SER"/>
    <property type="match status" value="1"/>
</dbReference>
<dbReference type="EMBL" id="NCKV01009947">
    <property type="protein sequence ID" value="RWS22060.1"/>
    <property type="molecule type" value="Genomic_DNA"/>
</dbReference>
<dbReference type="Gene3D" id="3.40.50.200">
    <property type="entry name" value="Peptidase S8/S53 domain"/>
    <property type="match status" value="1"/>
</dbReference>
<keyword evidence="8" id="KW-1185">Reference proteome</keyword>
<proteinExistence type="inferred from homology"/>
<evidence type="ECO:0000313" key="8">
    <source>
        <dbReference type="Proteomes" id="UP000288716"/>
    </source>
</evidence>
<organism evidence="7 8">
    <name type="scientific">Leptotrombidium deliense</name>
    <dbReference type="NCBI Taxonomy" id="299467"/>
    <lineage>
        <taxon>Eukaryota</taxon>
        <taxon>Metazoa</taxon>
        <taxon>Ecdysozoa</taxon>
        <taxon>Arthropoda</taxon>
        <taxon>Chelicerata</taxon>
        <taxon>Arachnida</taxon>
        <taxon>Acari</taxon>
        <taxon>Acariformes</taxon>
        <taxon>Trombidiformes</taxon>
        <taxon>Prostigmata</taxon>
        <taxon>Anystina</taxon>
        <taxon>Parasitengona</taxon>
        <taxon>Trombiculoidea</taxon>
        <taxon>Trombiculidae</taxon>
        <taxon>Leptotrombidium</taxon>
    </lineage>
</organism>
<evidence type="ECO:0000313" key="7">
    <source>
        <dbReference type="EMBL" id="RWS22060.1"/>
    </source>
</evidence>
<name>A0A443S3E6_9ACAR</name>
<dbReference type="InterPro" id="IPR036852">
    <property type="entry name" value="Peptidase_S8/S53_dom_sf"/>
</dbReference>
<comment type="caution">
    <text evidence="7">The sequence shown here is derived from an EMBL/GenBank/DDBJ whole genome shotgun (WGS) entry which is preliminary data.</text>
</comment>
<dbReference type="GO" id="GO:0004252">
    <property type="term" value="F:serine-type endopeptidase activity"/>
    <property type="evidence" value="ECO:0007669"/>
    <property type="project" value="InterPro"/>
</dbReference>
<evidence type="ECO:0000256" key="3">
    <source>
        <dbReference type="ARBA" id="ARBA00022801"/>
    </source>
</evidence>